<keyword evidence="3" id="KW-0731">Sigma factor</keyword>
<reference evidence="7" key="1">
    <citation type="submission" date="2016-10" db="EMBL/GenBank/DDBJ databases">
        <authorList>
            <person name="Varghese N."/>
            <person name="Submissions S."/>
        </authorList>
    </citation>
    <scope>NUCLEOTIDE SEQUENCE [LARGE SCALE GENOMIC DNA]</scope>
    <source>
        <strain evidence="7">DSM 15282</strain>
    </source>
</reference>
<dbReference type="InterPro" id="IPR013324">
    <property type="entry name" value="RNA_pol_sigma_r3/r4-like"/>
</dbReference>
<keyword evidence="7" id="KW-1185">Reference proteome</keyword>
<dbReference type="Gene3D" id="1.10.10.10">
    <property type="entry name" value="Winged helix-like DNA-binding domain superfamily/Winged helix DNA-binding domain"/>
    <property type="match status" value="1"/>
</dbReference>
<evidence type="ECO:0000256" key="2">
    <source>
        <dbReference type="ARBA" id="ARBA00023015"/>
    </source>
</evidence>
<proteinExistence type="inferred from homology"/>
<dbReference type="InterPro" id="IPR036388">
    <property type="entry name" value="WH-like_DNA-bd_sf"/>
</dbReference>
<sequence length="202" mass="23797">MKLNPNFTDQELVEMILTKNRQNMAITLLYRQYYGVLENYILQNSGSSDDAADIIQEVMLIFVQMISEGKFRAESSIKSFLYSICRNLWITELRKRKSSAARHEKYEERTEKVDSDVSESIAKTESLKYIMGLFQELGDKCKQILQLFYYEELPMKEICEKLDFSSEQVLRNKKYKCLKSLIEKTQASPQVYQNLQKALRHE</sequence>
<organism evidence="6 7">
    <name type="scientific">Algoriphagus ornithinivorans</name>
    <dbReference type="NCBI Taxonomy" id="226506"/>
    <lineage>
        <taxon>Bacteria</taxon>
        <taxon>Pseudomonadati</taxon>
        <taxon>Bacteroidota</taxon>
        <taxon>Cytophagia</taxon>
        <taxon>Cytophagales</taxon>
        <taxon>Cyclobacteriaceae</taxon>
        <taxon>Algoriphagus</taxon>
    </lineage>
</organism>
<evidence type="ECO:0000313" key="7">
    <source>
        <dbReference type="Proteomes" id="UP000199564"/>
    </source>
</evidence>
<evidence type="ECO:0000313" key="6">
    <source>
        <dbReference type="EMBL" id="SFN79728.1"/>
    </source>
</evidence>
<comment type="similarity">
    <text evidence="1">Belongs to the sigma-70 factor family. ECF subfamily.</text>
</comment>
<evidence type="ECO:0000256" key="3">
    <source>
        <dbReference type="ARBA" id="ARBA00023082"/>
    </source>
</evidence>
<dbReference type="InterPro" id="IPR013325">
    <property type="entry name" value="RNA_pol_sigma_r2"/>
</dbReference>
<protein>
    <submittedName>
        <fullName evidence="6">RNA polymerase sigma factor, sigma-70 family</fullName>
    </submittedName>
</protein>
<keyword evidence="2" id="KW-0805">Transcription regulation</keyword>
<dbReference type="AlphaFoldDB" id="A0A1I5BYB1"/>
<name>A0A1I5BYB1_9BACT</name>
<keyword evidence="4" id="KW-0804">Transcription</keyword>
<dbReference type="InterPro" id="IPR007627">
    <property type="entry name" value="RNA_pol_sigma70_r2"/>
</dbReference>
<accession>A0A1I5BYB1</accession>
<dbReference type="NCBIfam" id="TIGR02937">
    <property type="entry name" value="sigma70-ECF"/>
    <property type="match status" value="1"/>
</dbReference>
<dbReference type="Gene3D" id="1.10.1740.10">
    <property type="match status" value="1"/>
</dbReference>
<evidence type="ECO:0000256" key="4">
    <source>
        <dbReference type="ARBA" id="ARBA00023163"/>
    </source>
</evidence>
<dbReference type="PANTHER" id="PTHR43133">
    <property type="entry name" value="RNA POLYMERASE ECF-TYPE SIGMA FACTO"/>
    <property type="match status" value="1"/>
</dbReference>
<dbReference type="Pfam" id="PF04542">
    <property type="entry name" value="Sigma70_r2"/>
    <property type="match status" value="1"/>
</dbReference>
<dbReference type="SUPFAM" id="SSF88946">
    <property type="entry name" value="Sigma2 domain of RNA polymerase sigma factors"/>
    <property type="match status" value="1"/>
</dbReference>
<dbReference type="PANTHER" id="PTHR43133:SF46">
    <property type="entry name" value="RNA POLYMERASE SIGMA-70 FACTOR ECF SUBFAMILY"/>
    <property type="match status" value="1"/>
</dbReference>
<dbReference type="SUPFAM" id="SSF88659">
    <property type="entry name" value="Sigma3 and sigma4 domains of RNA polymerase sigma factors"/>
    <property type="match status" value="1"/>
</dbReference>
<feature type="domain" description="RNA polymerase sigma-70 region 2" evidence="5">
    <location>
        <begin position="29"/>
        <end position="97"/>
    </location>
</feature>
<dbReference type="Proteomes" id="UP000199564">
    <property type="component" value="Unassembled WGS sequence"/>
</dbReference>
<dbReference type="STRING" id="226506.SAMN04488519_10285"/>
<evidence type="ECO:0000256" key="1">
    <source>
        <dbReference type="ARBA" id="ARBA00010641"/>
    </source>
</evidence>
<dbReference type="RefSeq" id="WP_091649921.1">
    <property type="nucleotide sequence ID" value="NZ_FOVW01000002.1"/>
</dbReference>
<evidence type="ECO:0000259" key="5">
    <source>
        <dbReference type="Pfam" id="PF04542"/>
    </source>
</evidence>
<gene>
    <name evidence="6" type="ORF">SAMN04488519_10285</name>
</gene>
<dbReference type="EMBL" id="FOVW01000002">
    <property type="protein sequence ID" value="SFN79728.1"/>
    <property type="molecule type" value="Genomic_DNA"/>
</dbReference>
<dbReference type="InterPro" id="IPR014284">
    <property type="entry name" value="RNA_pol_sigma-70_dom"/>
</dbReference>
<dbReference type="GO" id="GO:0016987">
    <property type="term" value="F:sigma factor activity"/>
    <property type="evidence" value="ECO:0007669"/>
    <property type="project" value="UniProtKB-KW"/>
</dbReference>
<dbReference type="GO" id="GO:0006352">
    <property type="term" value="P:DNA-templated transcription initiation"/>
    <property type="evidence" value="ECO:0007669"/>
    <property type="project" value="InterPro"/>
</dbReference>
<dbReference type="InterPro" id="IPR039425">
    <property type="entry name" value="RNA_pol_sigma-70-like"/>
</dbReference>